<dbReference type="InterPro" id="IPR050499">
    <property type="entry name" value="PEP-utilizing_PTS_enzyme"/>
</dbReference>
<sequence>MARAVLFGTPVSPGIAIGSIRFMHDTRPSDKRRIGPDEIATEQEALRSAAASVRAALETTMRGVPEELAEYRDVIAAQMELARDPKLLDAALARIEHKQICASWALDHTVEELCTLFRGMDDPYLRDRAQDIRAVGLRLRECLAGAKPRRGGNGPSLLAAEDLSPADVMELDLNGVLGILTAEGGPTSHTAILSRGLHIPALVGVTGLLDTAHEDDRIIVDGLGGCVLFGPDEGDLALYTARRDEYTAWESHTRLTAHWPAEMCDGVRVDVQANLESPEELDSLAECGADGVGLYRTEFAYLRGDLPTEEELFKEYAAVTAKAAPSRVVFRTLDAGADKMLRSQAALKEPNPALGLRGIRFCLRHQGIFRTQLRALLRAGVTGNVALLLPMISGLAEVQGVRRILQELRQELQAQNLAHAPDLPLGIMVETPAAVLVCDALARECDFFSIGTNDLIHYLMAIDRNNRHVSYLHEPLHPAVVRSLKRVIDAAHREGIGVSVCGELASDPCGLALLLGMGVDAVSAAPRFVPGMKHMIRQLNAETCVELAHSVLMSTDVMASKRMVREKLHQSLGPELAFHTTSLSSHSQP</sequence>
<evidence type="ECO:0000256" key="1">
    <source>
        <dbReference type="ARBA" id="ARBA00000683"/>
    </source>
</evidence>
<evidence type="ECO:0000256" key="15">
    <source>
        <dbReference type="ARBA" id="ARBA00022842"/>
    </source>
</evidence>
<evidence type="ECO:0000256" key="13">
    <source>
        <dbReference type="ARBA" id="ARBA00022723"/>
    </source>
</evidence>
<evidence type="ECO:0000256" key="18">
    <source>
        <dbReference type="PIRSR" id="PIRSR000732-1"/>
    </source>
</evidence>
<dbReference type="AlphaFoldDB" id="A0A0X8JKE4"/>
<evidence type="ECO:0000256" key="17">
    <source>
        <dbReference type="PIRNR" id="PIRNR000732"/>
    </source>
</evidence>
<keyword evidence="13 17" id="KW-0479">Metal-binding</keyword>
<keyword evidence="10 17" id="KW-0762">Sugar transport</keyword>
<dbReference type="InterPro" id="IPR018274">
    <property type="entry name" value="PEP_util_AS"/>
</dbReference>
<dbReference type="InterPro" id="IPR008731">
    <property type="entry name" value="PTS_EIN"/>
</dbReference>
<organism evidence="24 25">
    <name type="scientific">Desulfovibrio fairfieldensis</name>
    <dbReference type="NCBI Taxonomy" id="44742"/>
    <lineage>
        <taxon>Bacteria</taxon>
        <taxon>Pseudomonadati</taxon>
        <taxon>Thermodesulfobacteriota</taxon>
        <taxon>Desulfovibrionia</taxon>
        <taxon>Desulfovibrionales</taxon>
        <taxon>Desulfovibrionaceae</taxon>
        <taxon>Desulfovibrio</taxon>
    </lineage>
</organism>
<dbReference type="NCBIfam" id="TIGR01417">
    <property type="entry name" value="PTS_I_fam"/>
    <property type="match status" value="1"/>
</dbReference>
<dbReference type="PANTHER" id="PTHR46244:SF3">
    <property type="entry name" value="PHOSPHOENOLPYRUVATE-PROTEIN PHOSPHOTRANSFERASE"/>
    <property type="match status" value="1"/>
</dbReference>
<dbReference type="PROSITE" id="PS00370">
    <property type="entry name" value="PEP_ENZYMES_PHOS_SITE"/>
    <property type="match status" value="1"/>
</dbReference>
<evidence type="ECO:0000256" key="19">
    <source>
        <dbReference type="PIRSR" id="PIRSR000732-2"/>
    </source>
</evidence>
<dbReference type="PIRSF" id="PIRSF000732">
    <property type="entry name" value="PTS_enzyme_I"/>
    <property type="match status" value="1"/>
</dbReference>
<dbReference type="Gene3D" id="1.10.274.10">
    <property type="entry name" value="PtsI, HPr-binding domain"/>
    <property type="match status" value="1"/>
</dbReference>
<evidence type="ECO:0000256" key="10">
    <source>
        <dbReference type="ARBA" id="ARBA00022597"/>
    </source>
</evidence>
<dbReference type="PANTHER" id="PTHR46244">
    <property type="entry name" value="PHOSPHOENOLPYRUVATE-PROTEIN PHOSPHOTRANSFERASE"/>
    <property type="match status" value="1"/>
</dbReference>
<feature type="active site" description="Proton donor" evidence="18">
    <location>
        <position position="501"/>
    </location>
</feature>
<dbReference type="EC" id="2.7.3.9" evidence="6 17"/>
<accession>A0A0X8JKE4</accession>
<evidence type="ECO:0000256" key="6">
    <source>
        <dbReference type="ARBA" id="ARBA00012232"/>
    </source>
</evidence>
<dbReference type="GO" id="GO:0016301">
    <property type="term" value="F:kinase activity"/>
    <property type="evidence" value="ECO:0007669"/>
    <property type="project" value="UniProtKB-KW"/>
</dbReference>
<comment type="similarity">
    <text evidence="5 17">Belongs to the PEP-utilizing enzyme family.</text>
</comment>
<keyword evidence="15 17" id="KW-0460">Magnesium</keyword>
<dbReference type="Pfam" id="PF00391">
    <property type="entry name" value="PEP-utilizers"/>
    <property type="match status" value="1"/>
</dbReference>
<evidence type="ECO:0000256" key="2">
    <source>
        <dbReference type="ARBA" id="ARBA00001946"/>
    </source>
</evidence>
<feature type="binding site" evidence="20">
    <location>
        <position position="430"/>
    </location>
    <ligand>
        <name>Mg(2+)</name>
        <dbReference type="ChEBI" id="CHEBI:18420"/>
    </ligand>
</feature>
<dbReference type="InterPro" id="IPR024692">
    <property type="entry name" value="PTS_EI"/>
</dbReference>
<feature type="domain" description="PEP-utilising enzyme C-terminal" evidence="22">
    <location>
        <begin position="257"/>
        <end position="540"/>
    </location>
</feature>
<dbReference type="InterPro" id="IPR040442">
    <property type="entry name" value="Pyrv_kinase-like_dom_sf"/>
</dbReference>
<protein>
    <recommendedName>
        <fullName evidence="7 17">Phosphoenolpyruvate-protein phosphotransferase</fullName>
        <ecNumber evidence="6 17">2.7.3.9</ecNumber>
    </recommendedName>
    <alternativeName>
        <fullName evidence="16 17">Phosphotransferase system, enzyme I</fullName>
    </alternativeName>
</protein>
<dbReference type="PRINTS" id="PR01736">
    <property type="entry name" value="PHPHTRNFRASE"/>
</dbReference>
<reference evidence="25" key="1">
    <citation type="submission" date="2016-02" db="EMBL/GenBank/DDBJ databases">
        <authorList>
            <person name="Holder M.E."/>
            <person name="Ajami N.J."/>
            <person name="Petrosino J.F."/>
        </authorList>
    </citation>
    <scope>NUCLEOTIDE SEQUENCE [LARGE SCALE GENOMIC DNA]</scope>
    <source>
        <strain evidence="25">CCUG 45958</strain>
    </source>
</reference>
<evidence type="ECO:0000313" key="24">
    <source>
        <dbReference type="EMBL" id="AMD90382.1"/>
    </source>
</evidence>
<dbReference type="SUPFAM" id="SSF51621">
    <property type="entry name" value="Phosphoenolpyruvate/pyruvate domain"/>
    <property type="match status" value="1"/>
</dbReference>
<evidence type="ECO:0000256" key="4">
    <source>
        <dbReference type="ARBA" id="ARBA00004496"/>
    </source>
</evidence>
<feature type="binding site" evidence="19">
    <location>
        <position position="464"/>
    </location>
    <ligand>
        <name>phosphoenolpyruvate</name>
        <dbReference type="ChEBI" id="CHEBI:58702"/>
    </ligand>
</feature>
<dbReference type="InterPro" id="IPR000121">
    <property type="entry name" value="PEP_util_C"/>
</dbReference>
<evidence type="ECO:0000256" key="20">
    <source>
        <dbReference type="PIRSR" id="PIRSR000732-3"/>
    </source>
</evidence>
<evidence type="ECO:0000256" key="8">
    <source>
        <dbReference type="ARBA" id="ARBA00022448"/>
    </source>
</evidence>
<feature type="binding site" evidence="20">
    <location>
        <position position="454"/>
    </location>
    <ligand>
        <name>Mg(2+)</name>
        <dbReference type="ChEBI" id="CHEBI:18420"/>
    </ligand>
</feature>
<keyword evidence="8 17" id="KW-0813">Transport</keyword>
<comment type="subcellular location">
    <subcellularLocation>
        <location evidence="4 17">Cytoplasm</location>
    </subcellularLocation>
</comment>
<dbReference type="KEGG" id="dfi:AXF13_09785"/>
<dbReference type="Proteomes" id="UP000069241">
    <property type="component" value="Chromosome"/>
</dbReference>
<dbReference type="InterPro" id="IPR036618">
    <property type="entry name" value="PtsI_HPr-bd_sf"/>
</dbReference>
<comment type="cofactor">
    <cofactor evidence="2 17 20">
        <name>Mg(2+)</name>
        <dbReference type="ChEBI" id="CHEBI:18420"/>
    </cofactor>
</comment>
<dbReference type="InterPro" id="IPR015813">
    <property type="entry name" value="Pyrv/PenolPyrv_kinase-like_dom"/>
</dbReference>
<dbReference type="Gene3D" id="3.50.30.10">
    <property type="entry name" value="Phosphohistidine domain"/>
    <property type="match status" value="1"/>
</dbReference>
<dbReference type="GO" id="GO:0009401">
    <property type="term" value="P:phosphoenolpyruvate-dependent sugar phosphotransferase system"/>
    <property type="evidence" value="ECO:0007669"/>
    <property type="project" value="UniProtKB-KW"/>
</dbReference>
<evidence type="ECO:0000256" key="3">
    <source>
        <dbReference type="ARBA" id="ARBA00002728"/>
    </source>
</evidence>
<dbReference type="GO" id="GO:0005737">
    <property type="term" value="C:cytoplasm"/>
    <property type="evidence" value="ECO:0007669"/>
    <property type="project" value="UniProtKB-SubCell"/>
</dbReference>
<evidence type="ECO:0000256" key="5">
    <source>
        <dbReference type="ARBA" id="ARBA00007837"/>
    </source>
</evidence>
<feature type="active site" description="Tele-phosphohistidine intermediate" evidence="18">
    <location>
        <position position="189"/>
    </location>
</feature>
<dbReference type="Pfam" id="PF02896">
    <property type="entry name" value="PEP-utilizers_C"/>
    <property type="match status" value="1"/>
</dbReference>
<evidence type="ECO:0000256" key="7">
    <source>
        <dbReference type="ARBA" id="ARBA00016544"/>
    </source>
</evidence>
<evidence type="ECO:0000259" key="22">
    <source>
        <dbReference type="Pfam" id="PF02896"/>
    </source>
</evidence>
<feature type="binding site" evidence="19">
    <location>
        <begin position="453"/>
        <end position="454"/>
    </location>
    <ligand>
        <name>phosphoenolpyruvate</name>
        <dbReference type="ChEBI" id="CHEBI:58702"/>
    </ligand>
</feature>
<dbReference type="InterPro" id="IPR008279">
    <property type="entry name" value="PEP-util_enz_mobile_dom"/>
</dbReference>
<dbReference type="SUPFAM" id="SSF52009">
    <property type="entry name" value="Phosphohistidine domain"/>
    <property type="match status" value="1"/>
</dbReference>
<dbReference type="SUPFAM" id="SSF47831">
    <property type="entry name" value="Enzyme I of the PEP:sugar phosphotransferase system HPr-binding (sub)domain"/>
    <property type="match status" value="1"/>
</dbReference>
<dbReference type="Pfam" id="PF05524">
    <property type="entry name" value="PEP-utilisers_N"/>
    <property type="match status" value="1"/>
</dbReference>
<evidence type="ECO:0000256" key="16">
    <source>
        <dbReference type="ARBA" id="ARBA00033235"/>
    </source>
</evidence>
<comment type="function">
    <text evidence="3 17">General (non sugar-specific) component of the phosphoenolpyruvate-dependent sugar phosphotransferase system (sugar PTS). This major carbohydrate active-transport system catalyzes the phosphorylation of incoming sugar substrates concomitantly with their translocation across the cell membrane. Enzyme I transfers the phosphoryl group from phosphoenolpyruvate (PEP) to the phosphoryl carrier protein (HPr).</text>
</comment>
<gene>
    <name evidence="24" type="ORF">AXF13_09785</name>
</gene>
<evidence type="ECO:0000256" key="14">
    <source>
        <dbReference type="ARBA" id="ARBA00022777"/>
    </source>
</evidence>
<evidence type="ECO:0000259" key="21">
    <source>
        <dbReference type="Pfam" id="PF00391"/>
    </source>
</evidence>
<keyword evidence="11 17" id="KW-0808">Transferase</keyword>
<dbReference type="GO" id="GO:0046872">
    <property type="term" value="F:metal ion binding"/>
    <property type="evidence" value="ECO:0007669"/>
    <property type="project" value="UniProtKB-KW"/>
</dbReference>
<name>A0A0X8JKE4_9BACT</name>
<dbReference type="GO" id="GO:0008965">
    <property type="term" value="F:phosphoenolpyruvate-protein phosphotransferase activity"/>
    <property type="evidence" value="ECO:0007669"/>
    <property type="project" value="UniProtKB-EC"/>
</dbReference>
<evidence type="ECO:0000256" key="12">
    <source>
        <dbReference type="ARBA" id="ARBA00022683"/>
    </source>
</evidence>
<feature type="domain" description="Phosphotransferase system enzyme I N-terminal" evidence="23">
    <location>
        <begin position="8"/>
        <end position="128"/>
    </location>
</feature>
<evidence type="ECO:0000259" key="23">
    <source>
        <dbReference type="Pfam" id="PF05524"/>
    </source>
</evidence>
<keyword evidence="12 17" id="KW-0598">Phosphotransferase system</keyword>
<dbReference type="RefSeq" id="WP_009302091.1">
    <property type="nucleotide sequence ID" value="NZ_CP014229.1"/>
</dbReference>
<dbReference type="InterPro" id="IPR006318">
    <property type="entry name" value="PTS_EI-like"/>
</dbReference>
<keyword evidence="14 17" id="KW-0418">Kinase</keyword>
<evidence type="ECO:0000313" key="25">
    <source>
        <dbReference type="Proteomes" id="UP000069241"/>
    </source>
</evidence>
<evidence type="ECO:0000256" key="9">
    <source>
        <dbReference type="ARBA" id="ARBA00022490"/>
    </source>
</evidence>
<dbReference type="InterPro" id="IPR036637">
    <property type="entry name" value="Phosphohistidine_dom_sf"/>
</dbReference>
<dbReference type="EMBL" id="CP014229">
    <property type="protein sequence ID" value="AMD90382.1"/>
    <property type="molecule type" value="Genomic_DNA"/>
</dbReference>
<proteinExistence type="inferred from homology"/>
<feature type="binding site" evidence="19">
    <location>
        <position position="296"/>
    </location>
    <ligand>
        <name>phosphoenolpyruvate</name>
        <dbReference type="ChEBI" id="CHEBI:58702"/>
    </ligand>
</feature>
<comment type="catalytic activity">
    <reaction evidence="1 17">
        <text>L-histidyl-[protein] + phosphoenolpyruvate = N(pros)-phospho-L-histidyl-[protein] + pyruvate</text>
        <dbReference type="Rhea" id="RHEA:23880"/>
        <dbReference type="Rhea" id="RHEA-COMP:9745"/>
        <dbReference type="Rhea" id="RHEA-COMP:9746"/>
        <dbReference type="ChEBI" id="CHEBI:15361"/>
        <dbReference type="ChEBI" id="CHEBI:29979"/>
        <dbReference type="ChEBI" id="CHEBI:58702"/>
        <dbReference type="ChEBI" id="CHEBI:64837"/>
        <dbReference type="EC" id="2.7.3.9"/>
    </reaction>
</comment>
<dbReference type="Gene3D" id="3.20.20.60">
    <property type="entry name" value="Phosphoenolpyruvate-binding domains"/>
    <property type="match status" value="1"/>
</dbReference>
<feature type="domain" description="PEP-utilising enzyme mobile" evidence="21">
    <location>
        <begin position="155"/>
        <end position="223"/>
    </location>
</feature>
<keyword evidence="25" id="KW-1185">Reference proteome</keyword>
<feature type="binding site" evidence="19">
    <location>
        <position position="331"/>
    </location>
    <ligand>
        <name>phosphoenolpyruvate</name>
        <dbReference type="ChEBI" id="CHEBI:58702"/>
    </ligand>
</feature>
<dbReference type="STRING" id="44742.AXF13_09785"/>
<evidence type="ECO:0000256" key="11">
    <source>
        <dbReference type="ARBA" id="ARBA00022679"/>
    </source>
</evidence>
<keyword evidence="9 17" id="KW-0963">Cytoplasm</keyword>